<accession>A0A151AS72</accession>
<gene>
    <name evidence="2" type="primary">uviA_2</name>
    <name evidence="2" type="ORF">CLTEP_26250</name>
</gene>
<dbReference type="Gene3D" id="1.10.10.10">
    <property type="entry name" value="Winged helix-like DNA-binding domain superfamily/Winged helix DNA-binding domain"/>
    <property type="match status" value="1"/>
</dbReference>
<dbReference type="RefSeq" id="WP_066827386.1">
    <property type="nucleotide sequence ID" value="NZ_LTBA01000071.1"/>
</dbReference>
<protein>
    <submittedName>
        <fullName evidence="2">Bacteriocin UviA</fullName>
    </submittedName>
</protein>
<organism evidence="2 3">
    <name type="scientific">Clostridium tepidiprofundi DSM 19306</name>
    <dbReference type="NCBI Taxonomy" id="1121338"/>
    <lineage>
        <taxon>Bacteria</taxon>
        <taxon>Bacillati</taxon>
        <taxon>Bacillota</taxon>
        <taxon>Clostridia</taxon>
        <taxon>Eubacteriales</taxon>
        <taxon>Clostridiaceae</taxon>
        <taxon>Clostridium</taxon>
    </lineage>
</organism>
<evidence type="ECO:0000313" key="3">
    <source>
        <dbReference type="Proteomes" id="UP000075531"/>
    </source>
</evidence>
<dbReference type="InterPro" id="IPR036388">
    <property type="entry name" value="WH-like_DNA-bd_sf"/>
</dbReference>
<keyword evidence="3" id="KW-1185">Reference proteome</keyword>
<dbReference type="InterPro" id="IPR024760">
    <property type="entry name" value="HTH_dom_conjug_TS-like"/>
</dbReference>
<dbReference type="InterPro" id="IPR013324">
    <property type="entry name" value="RNA_pol_sigma_r3/r4-like"/>
</dbReference>
<dbReference type="AlphaFoldDB" id="A0A151AS72"/>
<reference evidence="2 3" key="1">
    <citation type="submission" date="2016-02" db="EMBL/GenBank/DDBJ databases">
        <title>Genome sequence of Clostridium tepidiprofundi DSM 19306.</title>
        <authorList>
            <person name="Poehlein A."/>
            <person name="Daniel R."/>
        </authorList>
    </citation>
    <scope>NUCLEOTIDE SEQUENCE [LARGE SCALE GENOMIC DNA]</scope>
    <source>
        <strain evidence="2 3">DSM 19306</strain>
    </source>
</reference>
<dbReference type="Pfam" id="PF12645">
    <property type="entry name" value="HTH_16"/>
    <property type="match status" value="1"/>
</dbReference>
<proteinExistence type="predicted"/>
<dbReference type="SUPFAM" id="SSF88659">
    <property type="entry name" value="Sigma3 and sigma4 domains of RNA polymerase sigma factors"/>
    <property type="match status" value="1"/>
</dbReference>
<evidence type="ECO:0000313" key="2">
    <source>
        <dbReference type="EMBL" id="KYH30501.1"/>
    </source>
</evidence>
<dbReference type="Proteomes" id="UP000075531">
    <property type="component" value="Unassembled WGS sequence"/>
</dbReference>
<comment type="caution">
    <text evidence="2">The sequence shown here is derived from an EMBL/GenBank/DDBJ whole genome shotgun (WGS) entry which is preliminary data.</text>
</comment>
<name>A0A151AS72_9CLOT</name>
<sequence length="188" mass="22358">MNLYKTIENCQRGDEKSTNMLIARFSDLIDNLSRKINFQNYEDSKYYIITEFIASVKTLELSNYKNYDEKSLANCLAKILIRKQADYYKKSKKREKEYPVDSEIYSKLYSCTDDTLEHIVDKVYIRELMDDYLTENQKYILFQKYYKDKRTELIAKELGISRQAVNRSARAGIKKLRKHITEGDFNGK</sequence>
<feature type="domain" description="Helix-turn-helix conjugative transposon-like" evidence="1">
    <location>
        <begin position="4"/>
        <end position="57"/>
    </location>
</feature>
<dbReference type="EMBL" id="LTBA01000071">
    <property type="protein sequence ID" value="KYH30501.1"/>
    <property type="molecule type" value="Genomic_DNA"/>
</dbReference>
<evidence type="ECO:0000259" key="1">
    <source>
        <dbReference type="Pfam" id="PF12645"/>
    </source>
</evidence>
<dbReference type="STRING" id="1121338.CLTEP_26250"/>
<dbReference type="PATRIC" id="fig|1121338.3.peg.2731"/>